<gene>
    <name evidence="1" type="ORF">SAMN05421766_1078</name>
</gene>
<dbReference type="EMBL" id="FTOB01000007">
    <property type="protein sequence ID" value="SIT01196.1"/>
    <property type="molecule type" value="Genomic_DNA"/>
</dbReference>
<keyword evidence="2" id="KW-1185">Reference proteome</keyword>
<proteinExistence type="predicted"/>
<sequence length="220" mass="25424">MSKLIFTKEKSNNTIGYVGGGITNMNKDLWPKSPDDNTFQTHLFTIFPNFFRNGSMAQNKRISVFISIQRHALGGVKDSISSKYTVNRTIDLAKLSEGYSKALIYDLNDSYIELSLSEITLDRKYFEILPDDNEYLEKEHVFFEENGMGMDISKQQSIPYFEQDIITPSRKYSFYLQLLEEDIENNLNIFQTGIGYFYVDRNIKKLQSGSEAGLFFIQNT</sequence>
<evidence type="ECO:0000313" key="1">
    <source>
        <dbReference type="EMBL" id="SIT01196.1"/>
    </source>
</evidence>
<dbReference type="Proteomes" id="UP000185728">
    <property type="component" value="Unassembled WGS sequence"/>
</dbReference>
<comment type="caution">
    <text evidence="1">The sequence shown here is derived from an EMBL/GenBank/DDBJ whole genome shotgun (WGS) entry which is preliminary data.</text>
</comment>
<accession>A0ABY1L0B5</accession>
<evidence type="ECO:0000313" key="2">
    <source>
        <dbReference type="Proteomes" id="UP000185728"/>
    </source>
</evidence>
<name>A0ABY1L0B5_9FLAO</name>
<dbReference type="RefSeq" id="WP_076456683.1">
    <property type="nucleotide sequence ID" value="NZ_FTOB01000007.1"/>
</dbReference>
<organism evidence="1 2">
    <name type="scientific">Zobellia uliginosa</name>
    <dbReference type="NCBI Taxonomy" id="143224"/>
    <lineage>
        <taxon>Bacteria</taxon>
        <taxon>Pseudomonadati</taxon>
        <taxon>Bacteroidota</taxon>
        <taxon>Flavobacteriia</taxon>
        <taxon>Flavobacteriales</taxon>
        <taxon>Flavobacteriaceae</taxon>
        <taxon>Zobellia</taxon>
    </lineage>
</organism>
<reference evidence="1 2" key="1">
    <citation type="submission" date="2017-01" db="EMBL/GenBank/DDBJ databases">
        <authorList>
            <person name="Varghese N."/>
            <person name="Submissions S."/>
        </authorList>
    </citation>
    <scope>NUCLEOTIDE SEQUENCE [LARGE SCALE GENOMIC DNA]</scope>
    <source>
        <strain evidence="1 2">DSM 2061</strain>
    </source>
</reference>
<protein>
    <submittedName>
        <fullName evidence="1">Uncharacterized protein</fullName>
    </submittedName>
</protein>